<dbReference type="InterPro" id="IPR050482">
    <property type="entry name" value="Sensor_HK_TwoCompSys"/>
</dbReference>
<evidence type="ECO:0000256" key="8">
    <source>
        <dbReference type="ARBA" id="ARBA00023012"/>
    </source>
</evidence>
<dbReference type="Pfam" id="PF02518">
    <property type="entry name" value="HATPase_c"/>
    <property type="match status" value="1"/>
</dbReference>
<accession>A0A939PE58</accession>
<protein>
    <recommendedName>
        <fullName evidence="2">histidine kinase</fullName>
        <ecNumber evidence="2">2.7.13.3</ecNumber>
    </recommendedName>
</protein>
<name>A0A939PE58_9ACTN</name>
<sequence>MSETVSPPAGGWARLRAVLAWTGAVLYPVVLFATVQDGRSGFSPLAVLISALLTLLVLLLLRRSPWPAFGLLVFAWFAAAGLSNVQNGVVGSLQVLVTDFAVALVAMERSRRSSVIAAAVAVLVQAGCALVYAHGTALPQAIAFMILAGVVAWMAGNSVRVRRQHAVAMAARATEQAVTAERLRIARELHDMVAHSIGIIAIQAGVGSRVIDTQPDEARNALSAIEATSRDTLAGLRRMLGALRRAEPAAGGQGGGAEERAPLDPAPGLADLERLVDATMDAGVRVDVRRLGEGRALPAELDLSAFRIIQEAVTNVVRHAGAGRCQVTIDYRDDEIDIEIVDDGRGCEVGAAGGYGIIGMRERAGLLHGHFTAGPRAEGGFRVQARLPLPAAFRAAPARGGGPMTVRVEAR</sequence>
<keyword evidence="7" id="KW-0067">ATP-binding</keyword>
<feature type="transmembrane region" description="Helical" evidence="9">
    <location>
        <begin position="41"/>
        <end position="61"/>
    </location>
</feature>
<evidence type="ECO:0000256" key="5">
    <source>
        <dbReference type="ARBA" id="ARBA00022741"/>
    </source>
</evidence>
<feature type="domain" description="Signal transduction histidine kinase subgroup 3 dimerisation and phosphoacceptor" evidence="11">
    <location>
        <begin position="181"/>
        <end position="246"/>
    </location>
</feature>
<reference evidence="12" key="1">
    <citation type="submission" date="2021-03" db="EMBL/GenBank/DDBJ databases">
        <authorList>
            <person name="Kanchanasin P."/>
            <person name="Saeng-In P."/>
            <person name="Phongsopitanun W."/>
            <person name="Yuki M."/>
            <person name="Kudo T."/>
            <person name="Ohkuma M."/>
            <person name="Tanasupawat S."/>
        </authorList>
    </citation>
    <scope>NUCLEOTIDE SEQUENCE</scope>
    <source>
        <strain evidence="12">GKU 128</strain>
    </source>
</reference>
<keyword evidence="9" id="KW-0812">Transmembrane</keyword>
<evidence type="ECO:0000256" key="1">
    <source>
        <dbReference type="ARBA" id="ARBA00000085"/>
    </source>
</evidence>
<dbReference type="RefSeq" id="WP_208259072.1">
    <property type="nucleotide sequence ID" value="NZ_JAGEOJ010000012.1"/>
</dbReference>
<keyword evidence="5" id="KW-0547">Nucleotide-binding</keyword>
<dbReference type="InterPro" id="IPR036890">
    <property type="entry name" value="HATPase_C_sf"/>
</dbReference>
<keyword evidence="8" id="KW-0902">Two-component regulatory system</keyword>
<dbReference type="Gene3D" id="3.30.565.10">
    <property type="entry name" value="Histidine kinase-like ATPase, C-terminal domain"/>
    <property type="match status" value="1"/>
</dbReference>
<evidence type="ECO:0000259" key="11">
    <source>
        <dbReference type="Pfam" id="PF07730"/>
    </source>
</evidence>
<keyword evidence="13" id="KW-1185">Reference proteome</keyword>
<proteinExistence type="predicted"/>
<dbReference type="GO" id="GO:0016020">
    <property type="term" value="C:membrane"/>
    <property type="evidence" value="ECO:0007669"/>
    <property type="project" value="InterPro"/>
</dbReference>
<feature type="transmembrane region" description="Helical" evidence="9">
    <location>
        <begin position="66"/>
        <end position="83"/>
    </location>
</feature>
<keyword evidence="6 12" id="KW-0418">Kinase</keyword>
<dbReference type="PANTHER" id="PTHR24421:SF10">
    <property type="entry name" value="NITRATE_NITRITE SENSOR PROTEIN NARQ"/>
    <property type="match status" value="1"/>
</dbReference>
<keyword evidence="3" id="KW-0597">Phosphoprotein</keyword>
<evidence type="ECO:0000313" key="13">
    <source>
        <dbReference type="Proteomes" id="UP000669179"/>
    </source>
</evidence>
<evidence type="ECO:0000259" key="10">
    <source>
        <dbReference type="Pfam" id="PF02518"/>
    </source>
</evidence>
<dbReference type="EMBL" id="JAGEOJ010000012">
    <property type="protein sequence ID" value="MBO2451182.1"/>
    <property type="molecule type" value="Genomic_DNA"/>
</dbReference>
<dbReference type="PANTHER" id="PTHR24421">
    <property type="entry name" value="NITRATE/NITRITE SENSOR PROTEIN NARX-RELATED"/>
    <property type="match status" value="1"/>
</dbReference>
<gene>
    <name evidence="12" type="ORF">J4573_29095</name>
</gene>
<evidence type="ECO:0000313" key="12">
    <source>
        <dbReference type="EMBL" id="MBO2451182.1"/>
    </source>
</evidence>
<feature type="domain" description="Histidine kinase/HSP90-like ATPase" evidence="10">
    <location>
        <begin position="305"/>
        <end position="390"/>
    </location>
</feature>
<dbReference type="InterPro" id="IPR003594">
    <property type="entry name" value="HATPase_dom"/>
</dbReference>
<evidence type="ECO:0000256" key="2">
    <source>
        <dbReference type="ARBA" id="ARBA00012438"/>
    </source>
</evidence>
<organism evidence="12 13">
    <name type="scientific">Actinomadura barringtoniae</name>
    <dbReference type="NCBI Taxonomy" id="1427535"/>
    <lineage>
        <taxon>Bacteria</taxon>
        <taxon>Bacillati</taxon>
        <taxon>Actinomycetota</taxon>
        <taxon>Actinomycetes</taxon>
        <taxon>Streptosporangiales</taxon>
        <taxon>Thermomonosporaceae</taxon>
        <taxon>Actinomadura</taxon>
    </lineage>
</organism>
<comment type="catalytic activity">
    <reaction evidence="1">
        <text>ATP + protein L-histidine = ADP + protein N-phospho-L-histidine.</text>
        <dbReference type="EC" id="2.7.13.3"/>
    </reaction>
</comment>
<feature type="transmembrane region" description="Helical" evidence="9">
    <location>
        <begin position="138"/>
        <end position="156"/>
    </location>
</feature>
<dbReference type="CDD" id="cd16917">
    <property type="entry name" value="HATPase_UhpB-NarQ-NarX-like"/>
    <property type="match status" value="1"/>
</dbReference>
<feature type="transmembrane region" description="Helical" evidence="9">
    <location>
        <begin position="12"/>
        <end position="35"/>
    </location>
</feature>
<evidence type="ECO:0000256" key="7">
    <source>
        <dbReference type="ARBA" id="ARBA00022840"/>
    </source>
</evidence>
<dbReference type="Gene3D" id="1.20.5.1930">
    <property type="match status" value="1"/>
</dbReference>
<dbReference type="Pfam" id="PF07730">
    <property type="entry name" value="HisKA_3"/>
    <property type="match status" value="1"/>
</dbReference>
<dbReference type="InterPro" id="IPR011712">
    <property type="entry name" value="Sig_transdc_His_kin_sub3_dim/P"/>
</dbReference>
<keyword evidence="9" id="KW-0472">Membrane</keyword>
<dbReference type="GO" id="GO:0000155">
    <property type="term" value="F:phosphorelay sensor kinase activity"/>
    <property type="evidence" value="ECO:0007669"/>
    <property type="project" value="InterPro"/>
</dbReference>
<dbReference type="AlphaFoldDB" id="A0A939PE58"/>
<keyword evidence="9" id="KW-1133">Transmembrane helix</keyword>
<keyword evidence="4" id="KW-0808">Transferase</keyword>
<dbReference type="GO" id="GO:0005524">
    <property type="term" value="F:ATP binding"/>
    <property type="evidence" value="ECO:0007669"/>
    <property type="project" value="UniProtKB-KW"/>
</dbReference>
<dbReference type="GO" id="GO:0046983">
    <property type="term" value="F:protein dimerization activity"/>
    <property type="evidence" value="ECO:0007669"/>
    <property type="project" value="InterPro"/>
</dbReference>
<dbReference type="SUPFAM" id="SSF55874">
    <property type="entry name" value="ATPase domain of HSP90 chaperone/DNA topoisomerase II/histidine kinase"/>
    <property type="match status" value="1"/>
</dbReference>
<dbReference type="Proteomes" id="UP000669179">
    <property type="component" value="Unassembled WGS sequence"/>
</dbReference>
<comment type="caution">
    <text evidence="12">The sequence shown here is derived from an EMBL/GenBank/DDBJ whole genome shotgun (WGS) entry which is preliminary data.</text>
</comment>
<dbReference type="EC" id="2.7.13.3" evidence="2"/>
<evidence type="ECO:0000256" key="4">
    <source>
        <dbReference type="ARBA" id="ARBA00022679"/>
    </source>
</evidence>
<evidence type="ECO:0000256" key="3">
    <source>
        <dbReference type="ARBA" id="ARBA00022553"/>
    </source>
</evidence>
<evidence type="ECO:0000256" key="9">
    <source>
        <dbReference type="SAM" id="Phobius"/>
    </source>
</evidence>
<evidence type="ECO:0000256" key="6">
    <source>
        <dbReference type="ARBA" id="ARBA00022777"/>
    </source>
</evidence>
<feature type="transmembrane region" description="Helical" evidence="9">
    <location>
        <begin position="114"/>
        <end position="132"/>
    </location>
</feature>